<dbReference type="CDD" id="cd03225">
    <property type="entry name" value="ABC_cobalt_CbiO_domain1"/>
    <property type="match status" value="1"/>
</dbReference>
<evidence type="ECO:0000256" key="6">
    <source>
        <dbReference type="ARBA" id="ARBA00022840"/>
    </source>
</evidence>
<feature type="region of interest" description="Disordered" evidence="10">
    <location>
        <begin position="256"/>
        <end position="276"/>
    </location>
</feature>
<dbReference type="GO" id="GO:0005524">
    <property type="term" value="F:ATP binding"/>
    <property type="evidence" value="ECO:0007669"/>
    <property type="project" value="UniProtKB-KW"/>
</dbReference>
<dbReference type="GO" id="GO:0042626">
    <property type="term" value="F:ATPase-coupled transmembrane transporter activity"/>
    <property type="evidence" value="ECO:0007669"/>
    <property type="project" value="TreeGrafter"/>
</dbReference>
<comment type="similarity">
    <text evidence="2">Belongs to the ABC transporter superfamily.</text>
</comment>
<keyword evidence="3" id="KW-0813">Transport</keyword>
<keyword evidence="4" id="KW-1003">Cell membrane</keyword>
<keyword evidence="13" id="KW-1185">Reference proteome</keyword>
<dbReference type="InterPro" id="IPR003593">
    <property type="entry name" value="AAA+_ATPase"/>
</dbReference>
<keyword evidence="6 12" id="KW-0067">ATP-binding</keyword>
<dbReference type="Pfam" id="PF00005">
    <property type="entry name" value="ABC_tran"/>
    <property type="match status" value="1"/>
</dbReference>
<dbReference type="GO" id="GO:0016887">
    <property type="term" value="F:ATP hydrolysis activity"/>
    <property type="evidence" value="ECO:0007669"/>
    <property type="project" value="InterPro"/>
</dbReference>
<evidence type="ECO:0000256" key="7">
    <source>
        <dbReference type="ARBA" id="ARBA00022967"/>
    </source>
</evidence>
<dbReference type="EMBL" id="PGCK01000007">
    <property type="protein sequence ID" value="MCD1295254.1"/>
    <property type="molecule type" value="Genomic_DNA"/>
</dbReference>
<dbReference type="InterPro" id="IPR003439">
    <property type="entry name" value="ABC_transporter-like_ATP-bd"/>
</dbReference>
<dbReference type="Gene3D" id="3.40.50.300">
    <property type="entry name" value="P-loop containing nucleotide triphosphate hydrolases"/>
    <property type="match status" value="1"/>
</dbReference>
<evidence type="ECO:0000259" key="11">
    <source>
        <dbReference type="PROSITE" id="PS50893"/>
    </source>
</evidence>
<name>A0AAP2RDG4_9EURY</name>
<organism evidence="12 13">
    <name type="scientific">Methanooceanicella nereidis</name>
    <dbReference type="NCBI Taxonomy" id="2052831"/>
    <lineage>
        <taxon>Archaea</taxon>
        <taxon>Methanobacteriati</taxon>
        <taxon>Methanobacteriota</taxon>
        <taxon>Stenosarchaea group</taxon>
        <taxon>Methanomicrobia</taxon>
        <taxon>Methanocellales</taxon>
        <taxon>Methanocellaceae</taxon>
        <taxon>Methanooceanicella</taxon>
    </lineage>
</organism>
<dbReference type="SMART" id="SM00382">
    <property type="entry name" value="AAA"/>
    <property type="match status" value="1"/>
</dbReference>
<proteinExistence type="inferred from homology"/>
<reference evidence="12 13" key="1">
    <citation type="submission" date="2017-11" db="EMBL/GenBank/DDBJ databases">
        <title>Isolation and Characterization of Family Methanocellaceae Species from Potential Methane Hydrate Area Offshore Southwestern Taiwan.</title>
        <authorList>
            <person name="Zhang W.-L."/>
            <person name="Chen W.-C."/>
            <person name="Lai M.-C."/>
            <person name="Chen S.-C."/>
        </authorList>
    </citation>
    <scope>NUCLEOTIDE SEQUENCE [LARGE SCALE GENOMIC DNA]</scope>
    <source>
        <strain evidence="12 13">CWC-04</strain>
    </source>
</reference>
<evidence type="ECO:0000256" key="2">
    <source>
        <dbReference type="ARBA" id="ARBA00005417"/>
    </source>
</evidence>
<dbReference type="InterPro" id="IPR050095">
    <property type="entry name" value="ECF_ABC_transporter_ATP-bd"/>
</dbReference>
<protein>
    <submittedName>
        <fullName evidence="12">Nickel ABC transporter ATP-binding protein</fullName>
    </submittedName>
</protein>
<dbReference type="SUPFAM" id="SSF52540">
    <property type="entry name" value="P-loop containing nucleoside triphosphate hydrolases"/>
    <property type="match status" value="1"/>
</dbReference>
<dbReference type="InterPro" id="IPR015856">
    <property type="entry name" value="ABC_transpr_CbiO/EcfA_su"/>
</dbReference>
<sequence length="276" mass="30727">MQPIFELKNVSYSYAGNIDALKNIDLSIGKGERVVIMGANGSGKSTLLAILNGLIYPTSGEFFAFGNEVTEDTFDTLAEDDFCTFFRKKVGFVFQNSDIQLFSSTVYDEIAFGPLQLDMPKDEIMSRVDDVMSFVGIEKLKERAPHTLSGGEKKKVSIASVLATNPDVLLLDEPTGGLDPRTQLWLIELLQELGDAGKTIITATHDLDIVEQISNRAIVMGEDHMVRTDNETSVVINDLDILLNTNLIHKHMHRHGAIKHQHYHGHSNEHEHDHLT</sequence>
<evidence type="ECO:0000256" key="1">
    <source>
        <dbReference type="ARBA" id="ARBA00004202"/>
    </source>
</evidence>
<dbReference type="InterPro" id="IPR027417">
    <property type="entry name" value="P-loop_NTPase"/>
</dbReference>
<dbReference type="AlphaFoldDB" id="A0AAP2RDG4"/>
<dbReference type="PANTHER" id="PTHR43553:SF27">
    <property type="entry name" value="ENERGY-COUPLING FACTOR TRANSPORTER ATP-BINDING PROTEIN ECFA2"/>
    <property type="match status" value="1"/>
</dbReference>
<feature type="domain" description="ABC transporter" evidence="11">
    <location>
        <begin position="5"/>
        <end position="247"/>
    </location>
</feature>
<gene>
    <name evidence="12" type="ORF">CUJ83_09610</name>
</gene>
<comment type="subcellular location">
    <subcellularLocation>
        <location evidence="1">Cell membrane</location>
        <topology evidence="1">Peripheral membrane protein</topology>
    </subcellularLocation>
</comment>
<keyword evidence="5" id="KW-0547">Nucleotide-binding</keyword>
<evidence type="ECO:0000256" key="10">
    <source>
        <dbReference type="SAM" id="MobiDB-lite"/>
    </source>
</evidence>
<dbReference type="PROSITE" id="PS50893">
    <property type="entry name" value="ABC_TRANSPORTER_2"/>
    <property type="match status" value="1"/>
</dbReference>
<dbReference type="FunFam" id="3.40.50.300:FF:000224">
    <property type="entry name" value="Energy-coupling factor transporter ATP-binding protein EcfA"/>
    <property type="match status" value="1"/>
</dbReference>
<evidence type="ECO:0000313" key="13">
    <source>
        <dbReference type="Proteomes" id="UP001320159"/>
    </source>
</evidence>
<evidence type="ECO:0000313" key="12">
    <source>
        <dbReference type="EMBL" id="MCD1295254.1"/>
    </source>
</evidence>
<dbReference type="GO" id="GO:0043190">
    <property type="term" value="C:ATP-binding cassette (ABC) transporter complex"/>
    <property type="evidence" value="ECO:0007669"/>
    <property type="project" value="TreeGrafter"/>
</dbReference>
<evidence type="ECO:0000256" key="9">
    <source>
        <dbReference type="ARBA" id="ARBA00025157"/>
    </source>
</evidence>
<dbReference type="PANTHER" id="PTHR43553">
    <property type="entry name" value="HEAVY METAL TRANSPORTER"/>
    <property type="match status" value="1"/>
</dbReference>
<comment type="caution">
    <text evidence="12">The sequence shown here is derived from an EMBL/GenBank/DDBJ whole genome shotgun (WGS) entry which is preliminary data.</text>
</comment>
<keyword evidence="8" id="KW-0472">Membrane</keyword>
<evidence type="ECO:0000256" key="4">
    <source>
        <dbReference type="ARBA" id="ARBA00022475"/>
    </source>
</evidence>
<keyword evidence="7" id="KW-1278">Translocase</keyword>
<feature type="compositionally biased region" description="Basic residues" evidence="10">
    <location>
        <begin position="256"/>
        <end position="265"/>
    </location>
</feature>
<dbReference type="PROSITE" id="PS00211">
    <property type="entry name" value="ABC_TRANSPORTER_1"/>
    <property type="match status" value="1"/>
</dbReference>
<evidence type="ECO:0000256" key="5">
    <source>
        <dbReference type="ARBA" id="ARBA00022741"/>
    </source>
</evidence>
<dbReference type="RefSeq" id="WP_230742106.1">
    <property type="nucleotide sequence ID" value="NZ_PGCK01000007.1"/>
</dbReference>
<dbReference type="InterPro" id="IPR017871">
    <property type="entry name" value="ABC_transporter-like_CS"/>
</dbReference>
<feature type="compositionally biased region" description="Basic and acidic residues" evidence="10">
    <location>
        <begin position="266"/>
        <end position="276"/>
    </location>
</feature>
<evidence type="ECO:0000256" key="3">
    <source>
        <dbReference type="ARBA" id="ARBA00022448"/>
    </source>
</evidence>
<accession>A0AAP2RDG4</accession>
<evidence type="ECO:0000256" key="8">
    <source>
        <dbReference type="ARBA" id="ARBA00023136"/>
    </source>
</evidence>
<dbReference type="Proteomes" id="UP001320159">
    <property type="component" value="Unassembled WGS sequence"/>
</dbReference>
<comment type="function">
    <text evidence="9">Probably part of an ABC transporter complex. Responsible for energy coupling to the transport system.</text>
</comment>